<dbReference type="Proteomes" id="UP001519310">
    <property type="component" value="Unassembled WGS sequence"/>
</dbReference>
<dbReference type="EMBL" id="JAGGLQ010000022">
    <property type="protein sequence ID" value="MBP2041228.1"/>
    <property type="molecule type" value="Genomic_DNA"/>
</dbReference>
<protein>
    <submittedName>
        <fullName evidence="1">Uncharacterized protein</fullName>
    </submittedName>
</protein>
<reference evidence="1 2" key="1">
    <citation type="submission" date="2021-03" db="EMBL/GenBank/DDBJ databases">
        <title>Genomic Encyclopedia of Type Strains, Phase IV (KMG-IV): sequencing the most valuable type-strain genomes for metagenomic binning, comparative biology and taxonomic classification.</title>
        <authorList>
            <person name="Goeker M."/>
        </authorList>
    </citation>
    <scope>NUCLEOTIDE SEQUENCE [LARGE SCALE GENOMIC DNA]</scope>
    <source>
        <strain evidence="1 2">DSM 40526</strain>
    </source>
</reference>
<evidence type="ECO:0000313" key="2">
    <source>
        <dbReference type="Proteomes" id="UP001519310"/>
    </source>
</evidence>
<name>A0ABS4LGH9_STRAV</name>
<proteinExistence type="predicted"/>
<dbReference type="RefSeq" id="WP_189969043.1">
    <property type="nucleotide sequence ID" value="NZ_BMVL01000005.1"/>
</dbReference>
<gene>
    <name evidence="1" type="ORF">J2Z77_007085</name>
</gene>
<evidence type="ECO:0000313" key="1">
    <source>
        <dbReference type="EMBL" id="MBP2041228.1"/>
    </source>
</evidence>
<keyword evidence="2" id="KW-1185">Reference proteome</keyword>
<accession>A0ABS4LGH9</accession>
<comment type="caution">
    <text evidence="1">The sequence shown here is derived from an EMBL/GenBank/DDBJ whole genome shotgun (WGS) entry which is preliminary data.</text>
</comment>
<sequence length="114" mass="13050">MPYFTNAHTAVVAVAGMEYEPECAVDGDPFIAFGWFNLNPNQRGYMLGNRRYFYWYAESVDGLVWGNGPYTVHVPRTRFVKCRDVASSTGEYIVRMQQHDTEKFPGGVRLIRST</sequence>
<organism evidence="1 2">
    <name type="scientific">Streptomyces avidinii</name>
    <dbReference type="NCBI Taxonomy" id="1895"/>
    <lineage>
        <taxon>Bacteria</taxon>
        <taxon>Bacillati</taxon>
        <taxon>Actinomycetota</taxon>
        <taxon>Actinomycetes</taxon>
        <taxon>Kitasatosporales</taxon>
        <taxon>Streptomycetaceae</taxon>
        <taxon>Streptomyces</taxon>
    </lineage>
</organism>